<feature type="transmembrane region" description="Helical" evidence="1">
    <location>
        <begin position="84"/>
        <end position="106"/>
    </location>
</feature>
<dbReference type="AlphaFoldDB" id="A0A2S5GC94"/>
<feature type="transmembrane region" description="Helical" evidence="1">
    <location>
        <begin position="20"/>
        <end position="37"/>
    </location>
</feature>
<gene>
    <name evidence="2" type="ORF">C4B60_07585</name>
</gene>
<keyword evidence="3" id="KW-1185">Reference proteome</keyword>
<proteinExistence type="predicted"/>
<name>A0A2S5GC94_9BACL</name>
<evidence type="ECO:0000313" key="3">
    <source>
        <dbReference type="Proteomes" id="UP000239047"/>
    </source>
</evidence>
<keyword evidence="1" id="KW-0472">Membrane</keyword>
<evidence type="ECO:0000256" key="1">
    <source>
        <dbReference type="SAM" id="Phobius"/>
    </source>
</evidence>
<keyword evidence="1" id="KW-1133">Transmembrane helix</keyword>
<keyword evidence="1" id="KW-0812">Transmembrane</keyword>
<comment type="caution">
    <text evidence="2">The sequence shown here is derived from an EMBL/GenBank/DDBJ whole genome shotgun (WGS) entry which is preliminary data.</text>
</comment>
<reference evidence="2 3" key="1">
    <citation type="submission" date="2018-02" db="EMBL/GenBank/DDBJ databases">
        <title>Jeotgalibacillus proteolyticum sp. nov. a protease producing bacterium isolated from ocean sediments of Laizhou Bay.</title>
        <authorList>
            <person name="Li Y."/>
        </authorList>
    </citation>
    <scope>NUCLEOTIDE SEQUENCE [LARGE SCALE GENOMIC DNA]</scope>
    <source>
        <strain evidence="2 3">22-7</strain>
    </source>
</reference>
<dbReference type="Proteomes" id="UP000239047">
    <property type="component" value="Unassembled WGS sequence"/>
</dbReference>
<organism evidence="2 3">
    <name type="scientific">Jeotgalibacillus proteolyticus</name>
    <dbReference type="NCBI Taxonomy" id="2082395"/>
    <lineage>
        <taxon>Bacteria</taxon>
        <taxon>Bacillati</taxon>
        <taxon>Bacillota</taxon>
        <taxon>Bacilli</taxon>
        <taxon>Bacillales</taxon>
        <taxon>Caryophanaceae</taxon>
        <taxon>Jeotgalibacillus</taxon>
    </lineage>
</organism>
<protein>
    <submittedName>
        <fullName evidence="2">Uncharacterized protein</fullName>
    </submittedName>
</protein>
<sequence length="109" mass="12251">MAKGISSLLIVSLIDSLRKLNFFYLSYVLAHVMFFTTKKLRQMYVSASYVRLTPLQADAFRGAGLELTCFQQVDLKLPLLPAGVAAFSSVLLTFLNISFCLILFMLNNF</sequence>
<evidence type="ECO:0000313" key="2">
    <source>
        <dbReference type="EMBL" id="PPA70652.1"/>
    </source>
</evidence>
<accession>A0A2S5GC94</accession>
<dbReference type="EMBL" id="PREZ01000003">
    <property type="protein sequence ID" value="PPA70652.1"/>
    <property type="molecule type" value="Genomic_DNA"/>
</dbReference>